<accession>A0A914RJB5</accession>
<organism evidence="9 10">
    <name type="scientific">Parascaris equorum</name>
    <name type="common">Equine roundworm</name>
    <dbReference type="NCBI Taxonomy" id="6256"/>
    <lineage>
        <taxon>Eukaryota</taxon>
        <taxon>Metazoa</taxon>
        <taxon>Ecdysozoa</taxon>
        <taxon>Nematoda</taxon>
        <taxon>Chromadorea</taxon>
        <taxon>Rhabditida</taxon>
        <taxon>Spirurina</taxon>
        <taxon>Ascaridomorpha</taxon>
        <taxon>Ascaridoidea</taxon>
        <taxon>Ascarididae</taxon>
        <taxon>Parascaris</taxon>
    </lineage>
</organism>
<dbReference type="GO" id="GO:0016020">
    <property type="term" value="C:membrane"/>
    <property type="evidence" value="ECO:0007669"/>
    <property type="project" value="TreeGrafter"/>
</dbReference>
<dbReference type="GO" id="GO:0070006">
    <property type="term" value="F:metalloaminopeptidase activity"/>
    <property type="evidence" value="ECO:0007669"/>
    <property type="project" value="TreeGrafter"/>
</dbReference>
<sequence>MIALPDFASGAMENWGLITFREKYLIYDSRLYSPLQKMRVAIVVAHELSHQWFGNLVTMRWWNDLWLNEGFATFMEYLGADAISQGNFRMVSE</sequence>
<dbReference type="GO" id="GO:0005615">
    <property type="term" value="C:extracellular space"/>
    <property type="evidence" value="ECO:0007669"/>
    <property type="project" value="TreeGrafter"/>
</dbReference>
<evidence type="ECO:0000256" key="3">
    <source>
        <dbReference type="ARBA" id="ARBA00022670"/>
    </source>
</evidence>
<dbReference type="PRINTS" id="PR00756">
    <property type="entry name" value="ALADIPTASE"/>
</dbReference>
<comment type="similarity">
    <text evidence="2">Belongs to the peptidase M1 family.</text>
</comment>
<dbReference type="InterPro" id="IPR014782">
    <property type="entry name" value="Peptidase_M1_dom"/>
</dbReference>
<dbReference type="Pfam" id="PF01433">
    <property type="entry name" value="Peptidase_M1"/>
    <property type="match status" value="1"/>
</dbReference>
<keyword evidence="6" id="KW-0862">Zinc</keyword>
<keyword evidence="3" id="KW-0645">Protease</keyword>
<evidence type="ECO:0000313" key="9">
    <source>
        <dbReference type="Proteomes" id="UP000887564"/>
    </source>
</evidence>
<dbReference type="GO" id="GO:0008270">
    <property type="term" value="F:zinc ion binding"/>
    <property type="evidence" value="ECO:0007669"/>
    <property type="project" value="InterPro"/>
</dbReference>
<dbReference type="PANTHER" id="PTHR11533:SF301">
    <property type="entry name" value="AMINOPEPTIDASE"/>
    <property type="match status" value="1"/>
</dbReference>
<dbReference type="Proteomes" id="UP000887564">
    <property type="component" value="Unplaced"/>
</dbReference>
<keyword evidence="9" id="KW-1185">Reference proteome</keyword>
<keyword evidence="5" id="KW-0378">Hydrolase</keyword>
<dbReference type="GO" id="GO:0005737">
    <property type="term" value="C:cytoplasm"/>
    <property type="evidence" value="ECO:0007669"/>
    <property type="project" value="TreeGrafter"/>
</dbReference>
<evidence type="ECO:0000256" key="2">
    <source>
        <dbReference type="ARBA" id="ARBA00010136"/>
    </source>
</evidence>
<keyword evidence="7" id="KW-0482">Metalloprotease</keyword>
<reference evidence="10" key="1">
    <citation type="submission" date="2022-11" db="UniProtKB">
        <authorList>
            <consortium name="WormBaseParasite"/>
        </authorList>
    </citation>
    <scope>IDENTIFICATION</scope>
</reference>
<evidence type="ECO:0000256" key="6">
    <source>
        <dbReference type="ARBA" id="ARBA00022833"/>
    </source>
</evidence>
<dbReference type="GO" id="GO:0006508">
    <property type="term" value="P:proteolysis"/>
    <property type="evidence" value="ECO:0007669"/>
    <property type="project" value="UniProtKB-KW"/>
</dbReference>
<comment type="cofactor">
    <cofactor evidence="1">
        <name>Zn(2+)</name>
        <dbReference type="ChEBI" id="CHEBI:29105"/>
    </cofactor>
</comment>
<dbReference type="Gene3D" id="1.10.390.10">
    <property type="entry name" value="Neutral Protease Domain 2"/>
    <property type="match status" value="1"/>
</dbReference>
<evidence type="ECO:0000313" key="10">
    <source>
        <dbReference type="WBParaSite" id="PEQ_0000193201-mRNA-1"/>
    </source>
</evidence>
<protein>
    <submittedName>
        <fullName evidence="10">Peptidase M1 membrane alanine aminopeptidase domain-containing protein</fullName>
    </submittedName>
</protein>
<evidence type="ECO:0000256" key="5">
    <source>
        <dbReference type="ARBA" id="ARBA00022801"/>
    </source>
</evidence>
<dbReference type="SUPFAM" id="SSF55486">
    <property type="entry name" value="Metalloproteases ('zincins'), catalytic domain"/>
    <property type="match status" value="1"/>
</dbReference>
<dbReference type="GO" id="GO:0043171">
    <property type="term" value="P:peptide catabolic process"/>
    <property type="evidence" value="ECO:0007669"/>
    <property type="project" value="TreeGrafter"/>
</dbReference>
<dbReference type="GO" id="GO:0042277">
    <property type="term" value="F:peptide binding"/>
    <property type="evidence" value="ECO:0007669"/>
    <property type="project" value="TreeGrafter"/>
</dbReference>
<dbReference type="InterPro" id="IPR027268">
    <property type="entry name" value="Peptidase_M4/M1_CTD_sf"/>
</dbReference>
<dbReference type="AlphaFoldDB" id="A0A914RJB5"/>
<proteinExistence type="inferred from homology"/>
<feature type="domain" description="Peptidase M1 membrane alanine aminopeptidase" evidence="8">
    <location>
        <begin position="1"/>
        <end position="89"/>
    </location>
</feature>
<name>A0A914RJB5_PAREQ</name>
<evidence type="ECO:0000256" key="4">
    <source>
        <dbReference type="ARBA" id="ARBA00022723"/>
    </source>
</evidence>
<dbReference type="InterPro" id="IPR001930">
    <property type="entry name" value="Peptidase_M1"/>
</dbReference>
<keyword evidence="4" id="KW-0479">Metal-binding</keyword>
<dbReference type="InterPro" id="IPR050344">
    <property type="entry name" value="Peptidase_M1_aminopeptidases"/>
</dbReference>
<evidence type="ECO:0000256" key="7">
    <source>
        <dbReference type="ARBA" id="ARBA00023049"/>
    </source>
</evidence>
<evidence type="ECO:0000259" key="8">
    <source>
        <dbReference type="Pfam" id="PF01433"/>
    </source>
</evidence>
<dbReference type="PANTHER" id="PTHR11533">
    <property type="entry name" value="PROTEASE M1 ZINC METALLOPROTEASE"/>
    <property type="match status" value="1"/>
</dbReference>
<evidence type="ECO:0000256" key="1">
    <source>
        <dbReference type="ARBA" id="ARBA00001947"/>
    </source>
</evidence>
<dbReference type="WBParaSite" id="PEQ_0000193201-mRNA-1">
    <property type="protein sequence ID" value="PEQ_0000193201-mRNA-1"/>
    <property type="gene ID" value="PEQ_0000193201"/>
</dbReference>